<feature type="compositionally biased region" description="Basic and acidic residues" evidence="1">
    <location>
        <begin position="14"/>
        <end position="29"/>
    </location>
</feature>
<organism evidence="2 3">
    <name type="scientific">Opisthorchis viverrini</name>
    <name type="common">Southeast Asian liver fluke</name>
    <dbReference type="NCBI Taxonomy" id="6198"/>
    <lineage>
        <taxon>Eukaryota</taxon>
        <taxon>Metazoa</taxon>
        <taxon>Spiralia</taxon>
        <taxon>Lophotrochozoa</taxon>
        <taxon>Platyhelminthes</taxon>
        <taxon>Trematoda</taxon>
        <taxon>Digenea</taxon>
        <taxon>Opisthorchiida</taxon>
        <taxon>Opisthorchiata</taxon>
        <taxon>Opisthorchiidae</taxon>
        <taxon>Opisthorchis</taxon>
    </lineage>
</organism>
<evidence type="ECO:0000313" key="2">
    <source>
        <dbReference type="EMBL" id="KER33277.1"/>
    </source>
</evidence>
<dbReference type="KEGG" id="ovi:T265_00781"/>
<sequence>MKTVTVERNAGAKSCEKGRPSVDGTKYDTTDTPDATNRLIPSCPPRNTCLVTNSLTQSNTINASDTSTFKNASHLSVEAMPRKHEI</sequence>
<keyword evidence="3" id="KW-1185">Reference proteome</keyword>
<dbReference type="Proteomes" id="UP000054324">
    <property type="component" value="Unassembled WGS sequence"/>
</dbReference>
<feature type="region of interest" description="Disordered" evidence="1">
    <location>
        <begin position="1"/>
        <end position="41"/>
    </location>
</feature>
<proteinExistence type="predicted"/>
<name>A0A075A4S6_OPIVI</name>
<dbReference type="EMBL" id="KL596626">
    <property type="protein sequence ID" value="KER33277.1"/>
    <property type="molecule type" value="Genomic_DNA"/>
</dbReference>
<protein>
    <submittedName>
        <fullName evidence="2">Uncharacterized protein</fullName>
    </submittedName>
</protein>
<dbReference type="CTD" id="20314969"/>
<dbReference type="AlphaFoldDB" id="A0A075A4S6"/>
<evidence type="ECO:0000313" key="3">
    <source>
        <dbReference type="Proteomes" id="UP000054324"/>
    </source>
</evidence>
<gene>
    <name evidence="2" type="ORF">T265_00781</name>
</gene>
<accession>A0A075A4S6</accession>
<reference evidence="2 3" key="1">
    <citation type="submission" date="2013-11" db="EMBL/GenBank/DDBJ databases">
        <title>Opisthorchis viverrini - life in the bile duct.</title>
        <authorList>
            <person name="Young N.D."/>
            <person name="Nagarajan N."/>
            <person name="Lin S.J."/>
            <person name="Korhonen P.K."/>
            <person name="Jex A.R."/>
            <person name="Hall R.S."/>
            <person name="Safavi-Hemami H."/>
            <person name="Kaewkong W."/>
            <person name="Bertrand D."/>
            <person name="Gao S."/>
            <person name="Seet Q."/>
            <person name="Wongkham S."/>
            <person name="Teh B.T."/>
            <person name="Wongkham C."/>
            <person name="Intapan P.M."/>
            <person name="Maleewong W."/>
            <person name="Yang X."/>
            <person name="Hu M."/>
            <person name="Wang Z."/>
            <person name="Hofmann A."/>
            <person name="Sternberg P.W."/>
            <person name="Tan P."/>
            <person name="Wang J."/>
            <person name="Gasser R.B."/>
        </authorList>
    </citation>
    <scope>NUCLEOTIDE SEQUENCE [LARGE SCALE GENOMIC DNA]</scope>
</reference>
<evidence type="ECO:0000256" key="1">
    <source>
        <dbReference type="SAM" id="MobiDB-lite"/>
    </source>
</evidence>
<dbReference type="GeneID" id="20314969"/>
<dbReference type="RefSeq" id="XP_009162917.1">
    <property type="nucleotide sequence ID" value="XM_009164653.1"/>
</dbReference>